<dbReference type="PROSITE" id="PS51257">
    <property type="entry name" value="PROKAR_LIPOPROTEIN"/>
    <property type="match status" value="1"/>
</dbReference>
<proteinExistence type="predicted"/>
<organism evidence="1 2">
    <name type="scientific">Pseudomonas syringae</name>
    <dbReference type="NCBI Taxonomy" id="317"/>
    <lineage>
        <taxon>Bacteria</taxon>
        <taxon>Pseudomonadati</taxon>
        <taxon>Pseudomonadota</taxon>
        <taxon>Gammaproteobacteria</taxon>
        <taxon>Pseudomonadales</taxon>
        <taxon>Pseudomonadaceae</taxon>
        <taxon>Pseudomonas</taxon>
    </lineage>
</organism>
<dbReference type="Proteomes" id="UP000814207">
    <property type="component" value="Unassembled WGS sequence"/>
</dbReference>
<gene>
    <name evidence="1" type="ORF">GIW73_21390</name>
</gene>
<evidence type="ECO:0000313" key="1">
    <source>
        <dbReference type="EMBL" id="MCF5065492.1"/>
    </source>
</evidence>
<name>A0A9Q3XAD2_PSESX</name>
<comment type="caution">
    <text evidence="1">The sequence shown here is derived from an EMBL/GenBank/DDBJ whole genome shotgun (WGS) entry which is preliminary data.</text>
</comment>
<accession>A0A9Q3XAD2</accession>
<protein>
    <submittedName>
        <fullName evidence="1">Transcriptional regulator</fullName>
    </submittedName>
</protein>
<reference evidence="1" key="1">
    <citation type="submission" date="2019-11" db="EMBL/GenBank/DDBJ databases">
        <title>Epiphytic Pseudomonas syringae from cherry orchards.</title>
        <authorList>
            <person name="Hulin M.T."/>
        </authorList>
    </citation>
    <scope>NUCLEOTIDE SEQUENCE</scope>
    <source>
        <strain evidence="1">PA-6-9A</strain>
    </source>
</reference>
<dbReference type="AlphaFoldDB" id="A0A9Q3XAD2"/>
<dbReference type="SUPFAM" id="SSF46689">
    <property type="entry name" value="Homeodomain-like"/>
    <property type="match status" value="1"/>
</dbReference>
<sequence>MEPKDLEHIDVHQLPHSLQVLIACVGLESAFRLTCVYGGRPKYIPKHAQRTSLALILSPESLQALIDDFAGISLEIPKSDHFFRQIRNQNIQMGISDGLSRSALAEKYGLSLRQIANIRRQDNCCPR</sequence>
<dbReference type="EMBL" id="WKEU01000119">
    <property type="protein sequence ID" value="MCF5065492.1"/>
    <property type="molecule type" value="Genomic_DNA"/>
</dbReference>
<evidence type="ECO:0000313" key="2">
    <source>
        <dbReference type="Proteomes" id="UP000814207"/>
    </source>
</evidence>
<dbReference type="InterPro" id="IPR009057">
    <property type="entry name" value="Homeodomain-like_sf"/>
</dbReference>